<reference evidence="2" key="1">
    <citation type="submission" date="2021-10" db="EMBL/GenBank/DDBJ databases">
        <title>Melipona bicolor Genome sequencing and assembly.</title>
        <authorList>
            <person name="Araujo N.S."/>
            <person name="Arias M.C."/>
        </authorList>
    </citation>
    <scope>NUCLEOTIDE SEQUENCE</scope>
    <source>
        <strain evidence="2">USP_2M_L1-L4_2017</strain>
        <tissue evidence="2">Whole body</tissue>
    </source>
</reference>
<sequence length="82" mass="9343">MSNQPKKETLPTARNHAPKNPNTPPSTRSSQKPRSKQPRKPRSPYRNTRNHSGFWKAGAFICRKIEELLAIPQRGINRIAAE</sequence>
<feature type="compositionally biased region" description="Basic residues" evidence="1">
    <location>
        <begin position="31"/>
        <end position="43"/>
    </location>
</feature>
<evidence type="ECO:0000256" key="1">
    <source>
        <dbReference type="SAM" id="MobiDB-lite"/>
    </source>
</evidence>
<evidence type="ECO:0000313" key="3">
    <source>
        <dbReference type="Proteomes" id="UP001177670"/>
    </source>
</evidence>
<protein>
    <submittedName>
        <fullName evidence="2">Uncharacterized protein</fullName>
    </submittedName>
</protein>
<comment type="caution">
    <text evidence="2">The sequence shown here is derived from an EMBL/GenBank/DDBJ whole genome shotgun (WGS) entry which is preliminary data.</text>
</comment>
<dbReference type="Proteomes" id="UP001177670">
    <property type="component" value="Unassembled WGS sequence"/>
</dbReference>
<feature type="region of interest" description="Disordered" evidence="1">
    <location>
        <begin position="1"/>
        <end position="54"/>
    </location>
</feature>
<evidence type="ECO:0000313" key="2">
    <source>
        <dbReference type="EMBL" id="KAK1123948.1"/>
    </source>
</evidence>
<keyword evidence="3" id="KW-1185">Reference proteome</keyword>
<dbReference type="EMBL" id="JAHYIQ010000019">
    <property type="protein sequence ID" value="KAK1123948.1"/>
    <property type="molecule type" value="Genomic_DNA"/>
</dbReference>
<gene>
    <name evidence="2" type="ORF">K0M31_006978</name>
</gene>
<dbReference type="AlphaFoldDB" id="A0AA40FRQ4"/>
<proteinExistence type="predicted"/>
<name>A0AA40FRQ4_9HYME</name>
<organism evidence="2 3">
    <name type="scientific">Melipona bicolor</name>
    <dbReference type="NCBI Taxonomy" id="60889"/>
    <lineage>
        <taxon>Eukaryota</taxon>
        <taxon>Metazoa</taxon>
        <taxon>Ecdysozoa</taxon>
        <taxon>Arthropoda</taxon>
        <taxon>Hexapoda</taxon>
        <taxon>Insecta</taxon>
        <taxon>Pterygota</taxon>
        <taxon>Neoptera</taxon>
        <taxon>Endopterygota</taxon>
        <taxon>Hymenoptera</taxon>
        <taxon>Apocrita</taxon>
        <taxon>Aculeata</taxon>
        <taxon>Apoidea</taxon>
        <taxon>Anthophila</taxon>
        <taxon>Apidae</taxon>
        <taxon>Melipona</taxon>
    </lineage>
</organism>
<accession>A0AA40FRQ4</accession>